<feature type="domain" description="3-octaprenyl-4-hydroxybenzoate carboxy-lyase-like N-terminal" evidence="2">
    <location>
        <begin position="16"/>
        <end position="91"/>
    </location>
</feature>
<protein>
    <submittedName>
        <fullName evidence="4">UbiD family decarboxylase</fullName>
    </submittedName>
</protein>
<evidence type="ECO:0000313" key="5">
    <source>
        <dbReference type="Proteomes" id="UP001300261"/>
    </source>
</evidence>
<dbReference type="Pfam" id="PF20696">
    <property type="entry name" value="UbiD_C"/>
    <property type="match status" value="1"/>
</dbReference>
<name>A0ABT3R6B6_9HYPH</name>
<evidence type="ECO:0000259" key="2">
    <source>
        <dbReference type="Pfam" id="PF20695"/>
    </source>
</evidence>
<comment type="caution">
    <text evidence="4">The sequence shown here is derived from an EMBL/GenBank/DDBJ whole genome shotgun (WGS) entry which is preliminary data.</text>
</comment>
<dbReference type="PANTHER" id="PTHR30108:SF17">
    <property type="entry name" value="FERULIC ACID DECARBOXYLASE 1"/>
    <property type="match status" value="1"/>
</dbReference>
<sequence length="503" mass="54789">MTGRDLPSFADLRTFLSFLESEDDFRKLDTPVDVHLDAAALHRKVIERQGPAVLLTAPTNGKEGGFAAPLLINLFGTRKRVANGLGLHPEHLPDLGLFLAALRSPQPPSSWREAHKLLPMAKAGLNVRPKRVAASKDLEPVAADLTRLPVQTCWPGDAGPLITWGMVVTRPPGSDDPRTYNLGIYRIQVLGLDTAIIRWLPFRGGAQHYRQWQDAGRPMPVAVVIGSDPATLLAAVIPAPGNLSELALAGIFNGASPRLAPCDQIDLHVPASAEIVLEGEINLAETALEGPFGDHTGYYNDPAHYPVFHLRAMKMRKDAVYLSTFTGRAPDEPAVIGEAMTDLFRPILRQAVPEITDVYLPPATCSYRFAVLQVDKSYPGQARRAMMAFWSLLPQFSMTKYVIVVDPDIDIRSWDDVMWAVATRSDAERDLLVLTGTAVDQLDFASPCVGQGGKLGIDATIKLGTETTRPFARTLKMPPEAEARAETLFAELCKASRDGSGQP</sequence>
<accession>A0ABT3R6B6</accession>
<dbReference type="SUPFAM" id="SSF143968">
    <property type="entry name" value="UbiD C-terminal domain-like"/>
    <property type="match status" value="1"/>
</dbReference>
<dbReference type="PANTHER" id="PTHR30108">
    <property type="entry name" value="3-OCTAPRENYL-4-HYDROXYBENZOATE CARBOXY-LYASE-RELATED"/>
    <property type="match status" value="1"/>
</dbReference>
<dbReference type="SUPFAM" id="SSF50475">
    <property type="entry name" value="FMN-binding split barrel"/>
    <property type="match status" value="1"/>
</dbReference>
<dbReference type="RefSeq" id="WP_265964875.1">
    <property type="nucleotide sequence ID" value="NZ_JAPEVI010000003.1"/>
</dbReference>
<evidence type="ECO:0000313" key="4">
    <source>
        <dbReference type="EMBL" id="MCX2724679.1"/>
    </source>
</evidence>
<reference evidence="4 5" key="1">
    <citation type="journal article" date="2016" name="Int. J. Syst. Evol. Microbiol.">
        <title>Labrenzia salina sp. nov., isolated from the rhizosphere of the halophyte Arthrocnemum macrostachyum.</title>
        <authorList>
            <person name="Camacho M."/>
            <person name="Redondo-Gomez S."/>
            <person name="Rodriguez-Llorente I."/>
            <person name="Rohde M."/>
            <person name="Sproer C."/>
            <person name="Schumann P."/>
            <person name="Klenk H.P."/>
            <person name="Montero-Calasanz M.D.C."/>
        </authorList>
    </citation>
    <scope>NUCLEOTIDE SEQUENCE [LARGE SCALE GENOMIC DNA]</scope>
    <source>
        <strain evidence="4 5">DSM 29163</strain>
    </source>
</reference>
<gene>
    <name evidence="4" type="ORF">ON753_20265</name>
</gene>
<evidence type="ECO:0000259" key="3">
    <source>
        <dbReference type="Pfam" id="PF20696"/>
    </source>
</evidence>
<evidence type="ECO:0000259" key="1">
    <source>
        <dbReference type="Pfam" id="PF01977"/>
    </source>
</evidence>
<dbReference type="Pfam" id="PF01977">
    <property type="entry name" value="UbiD"/>
    <property type="match status" value="1"/>
</dbReference>
<dbReference type="InterPro" id="IPR049381">
    <property type="entry name" value="UbiD-like_C"/>
</dbReference>
<dbReference type="EMBL" id="JAPEVI010000003">
    <property type="protein sequence ID" value="MCX2724679.1"/>
    <property type="molecule type" value="Genomic_DNA"/>
</dbReference>
<dbReference type="NCBIfam" id="TIGR00148">
    <property type="entry name" value="UbiD family decarboxylase"/>
    <property type="match status" value="1"/>
</dbReference>
<organism evidence="4 5">
    <name type="scientific">Roseibium salinum</name>
    <dbReference type="NCBI Taxonomy" id="1604349"/>
    <lineage>
        <taxon>Bacteria</taxon>
        <taxon>Pseudomonadati</taxon>
        <taxon>Pseudomonadota</taxon>
        <taxon>Alphaproteobacteria</taxon>
        <taxon>Hyphomicrobiales</taxon>
        <taxon>Stappiaceae</taxon>
        <taxon>Roseibium</taxon>
    </lineage>
</organism>
<dbReference type="Pfam" id="PF20695">
    <property type="entry name" value="UbiD_N"/>
    <property type="match status" value="1"/>
</dbReference>
<keyword evidence="5" id="KW-1185">Reference proteome</keyword>
<dbReference type="Gene3D" id="3.40.1670.10">
    <property type="entry name" value="UbiD C-terminal domain-like"/>
    <property type="match status" value="1"/>
</dbReference>
<feature type="domain" description="3-octaprenyl-4-hydroxybenzoate carboxy-lyase-like C-terminal" evidence="3">
    <location>
        <begin position="335"/>
        <end position="459"/>
    </location>
</feature>
<dbReference type="InterPro" id="IPR002830">
    <property type="entry name" value="UbiD"/>
</dbReference>
<dbReference type="InterPro" id="IPR049383">
    <property type="entry name" value="UbiD-like_N"/>
</dbReference>
<feature type="domain" description="3-octaprenyl-4-hydroxybenzoate carboxy-lyase-like Rift-related" evidence="1">
    <location>
        <begin position="141"/>
        <end position="328"/>
    </location>
</feature>
<dbReference type="InterPro" id="IPR048304">
    <property type="entry name" value="UbiD_Rift_dom"/>
</dbReference>
<proteinExistence type="predicted"/>
<dbReference type="Proteomes" id="UP001300261">
    <property type="component" value="Unassembled WGS sequence"/>
</dbReference>